<dbReference type="SUPFAM" id="SSF47413">
    <property type="entry name" value="lambda repressor-like DNA-binding domains"/>
    <property type="match status" value="1"/>
</dbReference>
<gene>
    <name evidence="1" type="ORF">EOD42_07570</name>
</gene>
<organism evidence="1 2">
    <name type="scientific">Rhodovarius crocodyli</name>
    <dbReference type="NCBI Taxonomy" id="1979269"/>
    <lineage>
        <taxon>Bacteria</taxon>
        <taxon>Pseudomonadati</taxon>
        <taxon>Pseudomonadota</taxon>
        <taxon>Alphaproteobacteria</taxon>
        <taxon>Acetobacterales</taxon>
        <taxon>Roseomonadaceae</taxon>
        <taxon>Rhodovarius</taxon>
    </lineage>
</organism>
<dbReference type="Gene3D" id="1.10.260.40">
    <property type="entry name" value="lambda repressor-like DNA-binding domains"/>
    <property type="match status" value="1"/>
</dbReference>
<protein>
    <submittedName>
        <fullName evidence="1">Transcriptional regulator</fullName>
    </submittedName>
</protein>
<proteinExistence type="predicted"/>
<evidence type="ECO:0000313" key="1">
    <source>
        <dbReference type="EMBL" id="RVT97974.1"/>
    </source>
</evidence>
<dbReference type="Pfam" id="PF13560">
    <property type="entry name" value="HTH_31"/>
    <property type="match status" value="1"/>
</dbReference>
<dbReference type="Proteomes" id="UP000282957">
    <property type="component" value="Unassembled WGS sequence"/>
</dbReference>
<dbReference type="GO" id="GO:0003677">
    <property type="term" value="F:DNA binding"/>
    <property type="evidence" value="ECO:0007669"/>
    <property type="project" value="InterPro"/>
</dbReference>
<keyword evidence="2" id="KW-1185">Reference proteome</keyword>
<evidence type="ECO:0000313" key="2">
    <source>
        <dbReference type="Proteomes" id="UP000282957"/>
    </source>
</evidence>
<sequence length="70" mass="7323">MARAATGLGVRELARLAEVSTDTIARLERGELLKPATLDAIRTAFEEAGVIFVDENGEGPGVRLKKGGSA</sequence>
<reference evidence="1 2" key="1">
    <citation type="submission" date="2019-01" db="EMBL/GenBank/DDBJ databases">
        <authorList>
            <person name="Chen W.-M."/>
        </authorList>
    </citation>
    <scope>NUCLEOTIDE SEQUENCE [LARGE SCALE GENOMIC DNA]</scope>
    <source>
        <strain evidence="1 2">CCP-6</strain>
    </source>
</reference>
<dbReference type="OrthoDB" id="3782725at2"/>
<comment type="caution">
    <text evidence="1">The sequence shown here is derived from an EMBL/GenBank/DDBJ whole genome shotgun (WGS) entry which is preliminary data.</text>
</comment>
<dbReference type="AlphaFoldDB" id="A0A437MJX0"/>
<name>A0A437MJX0_9PROT</name>
<dbReference type="EMBL" id="SACL01000002">
    <property type="protein sequence ID" value="RVT97974.1"/>
    <property type="molecule type" value="Genomic_DNA"/>
</dbReference>
<accession>A0A437MJX0</accession>
<dbReference type="InterPro" id="IPR010982">
    <property type="entry name" value="Lambda_DNA-bd_dom_sf"/>
</dbReference>